<sequence>MTRFTFDIKPLFPEAIIKVASDMLPQNFSGTRVQCADAAMKMTEILDFMGKKSAVAQELVSQVTTAQRLGQSVNQIVYLMADADDGPNGSVVGLLKVGTKDLYLYDGTGKAHQLKRAPAILDFYVDEKHQRRGLGKQLFETMLTQEGWSPVKLSIDRPSSKMLLFMARHYGLVRTIPQANHFVLYEGYFNDVVPSSPSLQGNKSLPAILAAGSNNQSSIGERCANYRKRRTMDEPGSGTNCSMAEIMQNSHGRNNKGNAAGDAQPSRMNLRDN</sequence>
<evidence type="ECO:0000256" key="2">
    <source>
        <dbReference type="ARBA" id="ARBA00023315"/>
    </source>
</evidence>
<dbReference type="EC" id="2.3.1.108" evidence="3"/>
<evidence type="ECO:0000256" key="4">
    <source>
        <dbReference type="SAM" id="MobiDB-lite"/>
    </source>
</evidence>
<comment type="caution">
    <text evidence="3">Lacks conserved residue(s) required for the propagation of feature annotation.</text>
</comment>
<keyword evidence="1 3" id="KW-0808">Transferase</keyword>
<dbReference type="InterPro" id="IPR038746">
    <property type="entry name" value="Atat"/>
</dbReference>
<comment type="catalytic activity">
    <reaction evidence="3">
        <text>L-lysyl-[alpha-tubulin] + acetyl-CoA = N(6)-acetyl-L-lysyl-[alpha-tubulin] + CoA + H(+)</text>
        <dbReference type="Rhea" id="RHEA:15277"/>
        <dbReference type="Rhea" id="RHEA-COMP:11278"/>
        <dbReference type="Rhea" id="RHEA-COMP:11279"/>
        <dbReference type="ChEBI" id="CHEBI:15378"/>
        <dbReference type="ChEBI" id="CHEBI:29969"/>
        <dbReference type="ChEBI" id="CHEBI:57287"/>
        <dbReference type="ChEBI" id="CHEBI:57288"/>
        <dbReference type="ChEBI" id="CHEBI:61930"/>
        <dbReference type="EC" id="2.3.1.108"/>
    </reaction>
</comment>
<feature type="binding site" evidence="3">
    <location>
        <begin position="123"/>
        <end position="136"/>
    </location>
    <ligand>
        <name>acetyl-CoA</name>
        <dbReference type="ChEBI" id="CHEBI:57288"/>
    </ligand>
</feature>
<dbReference type="InterPro" id="IPR016181">
    <property type="entry name" value="Acyl_CoA_acyltransferase"/>
</dbReference>
<dbReference type="EMBL" id="AP029266">
    <property type="protein sequence ID" value="BFG02585.1"/>
    <property type="molecule type" value="Genomic_DNA"/>
</dbReference>
<dbReference type="PANTHER" id="PTHR12327">
    <property type="entry name" value="ALPHA-TUBULIN N-ACETYLTRANSFERASE 1"/>
    <property type="match status" value="1"/>
</dbReference>
<dbReference type="PROSITE" id="PS51730">
    <property type="entry name" value="GNAT_ATAT"/>
    <property type="match status" value="1"/>
</dbReference>
<dbReference type="GO" id="GO:0070507">
    <property type="term" value="P:regulation of microtubule cytoskeleton organization"/>
    <property type="evidence" value="ECO:0007669"/>
    <property type="project" value="UniProtKB-UniRule"/>
</dbReference>
<organism evidence="6 7">
    <name type="scientific">Drosophila madeirensis</name>
    <name type="common">Fruit fly</name>
    <dbReference type="NCBI Taxonomy" id="30013"/>
    <lineage>
        <taxon>Eukaryota</taxon>
        <taxon>Metazoa</taxon>
        <taxon>Ecdysozoa</taxon>
        <taxon>Arthropoda</taxon>
        <taxon>Hexapoda</taxon>
        <taxon>Insecta</taxon>
        <taxon>Pterygota</taxon>
        <taxon>Neoptera</taxon>
        <taxon>Endopterygota</taxon>
        <taxon>Diptera</taxon>
        <taxon>Brachycera</taxon>
        <taxon>Muscomorpha</taxon>
        <taxon>Ephydroidea</taxon>
        <taxon>Drosophilidae</taxon>
        <taxon>Drosophila</taxon>
        <taxon>Sophophora</taxon>
    </lineage>
</organism>
<dbReference type="AlphaFoldDB" id="A0AAU9G4W7"/>
<name>A0AAU9G4W7_DROMD</name>
<dbReference type="SUPFAM" id="SSF55729">
    <property type="entry name" value="Acyl-CoA N-acyltransferases (Nat)"/>
    <property type="match status" value="1"/>
</dbReference>
<keyword evidence="2 3" id="KW-0012">Acyltransferase</keyword>
<dbReference type="GO" id="GO:0048666">
    <property type="term" value="P:neuron development"/>
    <property type="evidence" value="ECO:0007669"/>
    <property type="project" value="UniProtKB-UniRule"/>
</dbReference>
<feature type="domain" description="N-acetyltransferase" evidence="5">
    <location>
        <begin position="2"/>
        <end position="189"/>
    </location>
</feature>
<gene>
    <name evidence="6" type="ORF">DMAD_02062</name>
</gene>
<reference evidence="6 7" key="1">
    <citation type="submission" date="2024-02" db="EMBL/GenBank/DDBJ databases">
        <title>A chromosome-level genome assembly of Drosophila madeirensis, a fruit fly species endemic to Madeira island.</title>
        <authorList>
            <person name="Tomihara K."/>
            <person name="Llopart A."/>
            <person name="Yamamoto D."/>
        </authorList>
    </citation>
    <scope>NUCLEOTIDE SEQUENCE [LARGE SCALE GENOMIC DNA]</scope>
    <source>
        <strain evidence="6 7">RF1</strain>
    </source>
</reference>
<feature type="region of interest" description="Disordered" evidence="4">
    <location>
        <begin position="250"/>
        <end position="273"/>
    </location>
</feature>
<dbReference type="GO" id="GO:0005874">
    <property type="term" value="C:microtubule"/>
    <property type="evidence" value="ECO:0007669"/>
    <property type="project" value="InterPro"/>
</dbReference>
<comment type="function">
    <text evidence="3">Specifically acetylates 'Lys-40' in alpha-tubulin on the lumenal side of microtubules. Promotes microtubule destabilization and accelerates microtubule dynamics; this activity may be independent of acetylation activity. Acetylates alpha-tubulin with a slow enzymatic rate, due to a catalytic site that is not optimized for acetyl transfer. Enters the microtubule through each end and diffuses quickly throughout the lumen of microtubules. Acetylates only long/old microtubules because of its slow acetylation rate since it does not have time to act on dynamically unstable microtubules before the enzyme is released.</text>
</comment>
<evidence type="ECO:0000313" key="7">
    <source>
        <dbReference type="Proteomes" id="UP001500889"/>
    </source>
</evidence>
<proteinExistence type="inferred from homology"/>
<dbReference type="HAMAP" id="MF_03130">
    <property type="entry name" value="mec17"/>
    <property type="match status" value="1"/>
</dbReference>
<dbReference type="Pfam" id="PF05301">
    <property type="entry name" value="Acetyltransf_16"/>
    <property type="match status" value="1"/>
</dbReference>
<feature type="site" description="Crucial for catalytic activity" evidence="3">
    <location>
        <position position="57"/>
    </location>
</feature>
<protein>
    <recommendedName>
        <fullName evidence="3">Alpha-tubulin N-acetyltransferase</fullName>
        <shortName evidence="3">Alpha-TAT</shortName>
        <shortName evidence="3">TAT</shortName>
        <ecNumber evidence="3">2.3.1.108</ecNumber>
    </recommendedName>
    <alternativeName>
        <fullName evidence="3">Acetyltransferase mec-17 homolog</fullName>
    </alternativeName>
</protein>
<accession>A0AAU9G4W7</accession>
<comment type="similarity">
    <text evidence="3">Belongs to the acetyltransferase ATAT1 family.</text>
</comment>
<evidence type="ECO:0000259" key="5">
    <source>
        <dbReference type="PROSITE" id="PS51730"/>
    </source>
</evidence>
<dbReference type="Proteomes" id="UP001500889">
    <property type="component" value="Chromosome A"/>
</dbReference>
<dbReference type="CDD" id="cd04301">
    <property type="entry name" value="NAT_SF"/>
    <property type="match status" value="1"/>
</dbReference>
<keyword evidence="7" id="KW-1185">Reference proteome</keyword>
<evidence type="ECO:0000256" key="3">
    <source>
        <dbReference type="HAMAP-Rule" id="MF_03130"/>
    </source>
</evidence>
<dbReference type="GO" id="GO:0019799">
    <property type="term" value="F:tubulin N-acetyltransferase activity"/>
    <property type="evidence" value="ECO:0007669"/>
    <property type="project" value="UniProtKB-UniRule"/>
</dbReference>
<evidence type="ECO:0000256" key="1">
    <source>
        <dbReference type="ARBA" id="ARBA00022679"/>
    </source>
</evidence>
<dbReference type="Gene3D" id="3.40.630.30">
    <property type="match status" value="1"/>
</dbReference>
<dbReference type="InterPro" id="IPR007965">
    <property type="entry name" value="GNAT_ATAT"/>
</dbReference>
<evidence type="ECO:0000313" key="6">
    <source>
        <dbReference type="EMBL" id="BFG02585.1"/>
    </source>
</evidence>
<dbReference type="PANTHER" id="PTHR12327:SF0">
    <property type="entry name" value="ALPHA-TUBULIN N-ACETYLTRANSFERASE 1"/>
    <property type="match status" value="1"/>
</dbReference>